<dbReference type="InterPro" id="IPR036271">
    <property type="entry name" value="Tet_transcr_reg_TetR-rel_C_sf"/>
</dbReference>
<dbReference type="FunFam" id="1.10.10.60:FF:000141">
    <property type="entry name" value="TetR family transcriptional regulator"/>
    <property type="match status" value="1"/>
</dbReference>
<evidence type="ECO:0000256" key="4">
    <source>
        <dbReference type="PROSITE-ProRule" id="PRU00335"/>
    </source>
</evidence>
<feature type="DNA-binding region" description="H-T-H motif" evidence="4">
    <location>
        <begin position="30"/>
        <end position="49"/>
    </location>
</feature>
<evidence type="ECO:0000259" key="5">
    <source>
        <dbReference type="PROSITE" id="PS50977"/>
    </source>
</evidence>
<evidence type="ECO:0000256" key="1">
    <source>
        <dbReference type="ARBA" id="ARBA00023015"/>
    </source>
</evidence>
<dbReference type="PANTHER" id="PTHR30055:SF234">
    <property type="entry name" value="HTH-TYPE TRANSCRIPTIONAL REGULATOR BETI"/>
    <property type="match status" value="1"/>
</dbReference>
<reference evidence="6 7" key="1">
    <citation type="submission" date="2020-02" db="EMBL/GenBank/DDBJ databases">
        <authorList>
            <person name="Zheng R.K."/>
            <person name="Sun C.M."/>
        </authorList>
    </citation>
    <scope>NUCLEOTIDE SEQUENCE [LARGE SCALE GENOMIC DNA]</scope>
    <source>
        <strain evidence="7">zrk23</strain>
    </source>
</reference>
<dbReference type="InterPro" id="IPR039536">
    <property type="entry name" value="TetR_C_Proteobacteria"/>
</dbReference>
<dbReference type="Pfam" id="PF14246">
    <property type="entry name" value="TetR_C_7"/>
    <property type="match status" value="1"/>
</dbReference>
<dbReference type="Proteomes" id="UP000501568">
    <property type="component" value="Chromosome"/>
</dbReference>
<evidence type="ECO:0000313" key="7">
    <source>
        <dbReference type="Proteomes" id="UP000501568"/>
    </source>
</evidence>
<dbReference type="Gene3D" id="1.10.357.10">
    <property type="entry name" value="Tetracycline Repressor, domain 2"/>
    <property type="match status" value="1"/>
</dbReference>
<dbReference type="EMBL" id="CP049109">
    <property type="protein sequence ID" value="QIG80485.1"/>
    <property type="molecule type" value="Genomic_DNA"/>
</dbReference>
<keyword evidence="7" id="KW-1185">Reference proteome</keyword>
<dbReference type="InterPro" id="IPR001647">
    <property type="entry name" value="HTH_TetR"/>
</dbReference>
<name>A0A6G6Y6E2_9SPHN</name>
<proteinExistence type="predicted"/>
<gene>
    <name evidence="6" type="ORF">G5C33_12310</name>
</gene>
<dbReference type="InterPro" id="IPR050109">
    <property type="entry name" value="HTH-type_TetR-like_transc_reg"/>
</dbReference>
<sequence length="204" mass="21975">MARRTPPDRRDSILSAAREIFAANGFAGARMEDVAKRVGISKATLYLQFADKQALFRELIDWLIETSLPDAFPLTLADASASERLAIFAQEAAGKLADDDVAFLPRLVIGESGNFPELAKAWHDVAVSRVLTLIEGLVQQGIDRGEFRAVDPYLAARSVAGPLVLGVLWNTIFAPVGAEPMSLAALARSHVDILLHGLLQGETA</sequence>
<keyword evidence="3" id="KW-0804">Transcription</keyword>
<dbReference type="AlphaFoldDB" id="A0A6G6Y6E2"/>
<dbReference type="RefSeq" id="WP_165327491.1">
    <property type="nucleotide sequence ID" value="NZ_CP049109.1"/>
</dbReference>
<evidence type="ECO:0000256" key="2">
    <source>
        <dbReference type="ARBA" id="ARBA00023125"/>
    </source>
</evidence>
<accession>A0A6G6Y6E2</accession>
<evidence type="ECO:0000256" key="3">
    <source>
        <dbReference type="ARBA" id="ARBA00023163"/>
    </source>
</evidence>
<dbReference type="InterPro" id="IPR009057">
    <property type="entry name" value="Homeodomain-like_sf"/>
</dbReference>
<organism evidence="6 7">
    <name type="scientific">Stakelama tenebrarum</name>
    <dbReference type="NCBI Taxonomy" id="2711215"/>
    <lineage>
        <taxon>Bacteria</taxon>
        <taxon>Pseudomonadati</taxon>
        <taxon>Pseudomonadota</taxon>
        <taxon>Alphaproteobacteria</taxon>
        <taxon>Sphingomonadales</taxon>
        <taxon>Sphingomonadaceae</taxon>
        <taxon>Stakelama</taxon>
    </lineage>
</organism>
<keyword evidence="1" id="KW-0805">Transcription regulation</keyword>
<dbReference type="PRINTS" id="PR00455">
    <property type="entry name" value="HTHTETR"/>
</dbReference>
<feature type="domain" description="HTH tetR-type" evidence="5">
    <location>
        <begin position="7"/>
        <end position="67"/>
    </location>
</feature>
<evidence type="ECO:0000313" key="6">
    <source>
        <dbReference type="EMBL" id="QIG80485.1"/>
    </source>
</evidence>
<dbReference type="PROSITE" id="PS50977">
    <property type="entry name" value="HTH_TETR_2"/>
    <property type="match status" value="1"/>
</dbReference>
<dbReference type="SUPFAM" id="SSF48498">
    <property type="entry name" value="Tetracyclin repressor-like, C-terminal domain"/>
    <property type="match status" value="1"/>
</dbReference>
<protein>
    <submittedName>
        <fullName evidence="6">TetR/AcrR family transcriptional regulator</fullName>
    </submittedName>
</protein>
<dbReference type="Pfam" id="PF00440">
    <property type="entry name" value="TetR_N"/>
    <property type="match status" value="1"/>
</dbReference>
<dbReference type="GO" id="GO:0003700">
    <property type="term" value="F:DNA-binding transcription factor activity"/>
    <property type="evidence" value="ECO:0007669"/>
    <property type="project" value="TreeGrafter"/>
</dbReference>
<dbReference type="KEGG" id="spzr:G5C33_12310"/>
<dbReference type="GO" id="GO:0000976">
    <property type="term" value="F:transcription cis-regulatory region binding"/>
    <property type="evidence" value="ECO:0007669"/>
    <property type="project" value="TreeGrafter"/>
</dbReference>
<keyword evidence="2 4" id="KW-0238">DNA-binding</keyword>
<dbReference type="PANTHER" id="PTHR30055">
    <property type="entry name" value="HTH-TYPE TRANSCRIPTIONAL REGULATOR RUTR"/>
    <property type="match status" value="1"/>
</dbReference>
<dbReference type="SUPFAM" id="SSF46689">
    <property type="entry name" value="Homeodomain-like"/>
    <property type="match status" value="1"/>
</dbReference>